<evidence type="ECO:0000313" key="2">
    <source>
        <dbReference type="Proteomes" id="UP000243376"/>
    </source>
</evidence>
<evidence type="ECO:0000313" key="1">
    <source>
        <dbReference type="EMBL" id="PMP80504.1"/>
    </source>
</evidence>
<gene>
    <name evidence="1" type="ORF">C0184_09200</name>
</gene>
<proteinExistence type="predicted"/>
<accession>A0A2J6X3T2</accession>
<protein>
    <submittedName>
        <fullName evidence="1">Uncharacterized protein</fullName>
    </submittedName>
</protein>
<reference evidence="1 2" key="1">
    <citation type="submission" date="2018-01" db="EMBL/GenBank/DDBJ databases">
        <title>Metagenomic assembled genomes from two thermal pools in the Uzon Caldera, Kamchatka, Russia.</title>
        <authorList>
            <person name="Wilkins L."/>
            <person name="Ettinger C."/>
        </authorList>
    </citation>
    <scope>NUCLEOTIDE SEQUENCE [LARGE SCALE GENOMIC DNA]</scope>
    <source>
        <strain evidence="1">ZAV-02</strain>
    </source>
</reference>
<sequence length="100" mass="11637">MLFCLDATHRLPNTYAMMTYKRESDNPVQYRLFVADQALRIIFDGAKPWSGHVLRPADGLEAYFSNREGLEHVLEGLIGRRAWAQYRQQVVTLLDQFLVH</sequence>
<organism evidence="1 2">
    <name type="scientific">Chloroflexus aggregans</name>
    <dbReference type="NCBI Taxonomy" id="152260"/>
    <lineage>
        <taxon>Bacteria</taxon>
        <taxon>Bacillati</taxon>
        <taxon>Chloroflexota</taxon>
        <taxon>Chloroflexia</taxon>
        <taxon>Chloroflexales</taxon>
        <taxon>Chloroflexineae</taxon>
        <taxon>Chloroflexaceae</taxon>
        <taxon>Chloroflexus</taxon>
    </lineage>
</organism>
<name>A0A2J6X3T2_9CHLR</name>
<dbReference type="Proteomes" id="UP000243376">
    <property type="component" value="Unassembled WGS sequence"/>
</dbReference>
<dbReference type="AlphaFoldDB" id="A0A2J6X3T2"/>
<dbReference type="EMBL" id="PNIQ01000609">
    <property type="protein sequence ID" value="PMP80504.1"/>
    <property type="molecule type" value="Genomic_DNA"/>
</dbReference>
<comment type="caution">
    <text evidence="1">The sequence shown here is derived from an EMBL/GenBank/DDBJ whole genome shotgun (WGS) entry which is preliminary data.</text>
</comment>